<dbReference type="EMBL" id="JACBAZ010000008">
    <property type="protein sequence ID" value="NWK57084.1"/>
    <property type="molecule type" value="Genomic_DNA"/>
</dbReference>
<dbReference type="InterPro" id="IPR013644">
    <property type="entry name" value="DXP_reductoisomerase_C"/>
</dbReference>
<protein>
    <recommendedName>
        <fullName evidence="9">1-deoxy-D-xylulose 5-phosphate reductoisomerase</fullName>
        <shortName evidence="9">DXP reductoisomerase</shortName>
        <ecNumber evidence="9">1.1.1.267</ecNumber>
    </recommendedName>
    <alternativeName>
        <fullName evidence="9">1-deoxyxylulose-5-phosphate reductoisomerase</fullName>
    </alternativeName>
    <alternativeName>
        <fullName evidence="9">2-C-methyl-D-erythritol 4-phosphate synthase</fullName>
    </alternativeName>
</protein>
<dbReference type="HAMAP" id="MF_00183">
    <property type="entry name" value="DXP_reductoisom"/>
    <property type="match status" value="1"/>
</dbReference>
<comment type="caution">
    <text evidence="13">The sequence shown here is derived from an EMBL/GenBank/DDBJ whole genome shotgun (WGS) entry which is preliminary data.</text>
</comment>
<evidence type="ECO:0000256" key="4">
    <source>
        <dbReference type="ARBA" id="ARBA00022857"/>
    </source>
</evidence>
<reference evidence="13 14" key="1">
    <citation type="submission" date="2020-07" db="EMBL/GenBank/DDBJ databases">
        <title>Roseicoccus Jingziensis gen. nov., sp. nov., isolated from coastal seawater.</title>
        <authorList>
            <person name="Feng X."/>
        </authorList>
    </citation>
    <scope>NUCLEOTIDE SEQUENCE [LARGE SCALE GENOMIC DNA]</scope>
    <source>
        <strain evidence="13 14">N1E253</strain>
    </source>
</reference>
<feature type="binding site" evidence="9">
    <location>
        <position position="151"/>
    </location>
    <ligand>
        <name>Mn(2+)</name>
        <dbReference type="ChEBI" id="CHEBI:29035"/>
    </ligand>
</feature>
<dbReference type="GO" id="GO:0030145">
    <property type="term" value="F:manganese ion binding"/>
    <property type="evidence" value="ECO:0007669"/>
    <property type="project" value="TreeGrafter"/>
</dbReference>
<feature type="binding site" evidence="9">
    <location>
        <position position="12"/>
    </location>
    <ligand>
        <name>NADPH</name>
        <dbReference type="ChEBI" id="CHEBI:57783"/>
    </ligand>
</feature>
<accession>A0A851GS70</accession>
<evidence type="ECO:0000256" key="7">
    <source>
        <dbReference type="ARBA" id="ARBA00023229"/>
    </source>
</evidence>
<dbReference type="AlphaFoldDB" id="A0A851GS70"/>
<feature type="binding site" evidence="9">
    <location>
        <position position="13"/>
    </location>
    <ligand>
        <name>NADPH</name>
        <dbReference type="ChEBI" id="CHEBI:57783"/>
    </ligand>
</feature>
<feature type="domain" description="1-deoxy-D-xylulose 5-phosphate reductoisomerase C-terminal" evidence="11">
    <location>
        <begin position="145"/>
        <end position="230"/>
    </location>
</feature>
<dbReference type="Pfam" id="PF13288">
    <property type="entry name" value="DXPR_C"/>
    <property type="match status" value="1"/>
</dbReference>
<feature type="binding site" evidence="9">
    <location>
        <position position="150"/>
    </location>
    <ligand>
        <name>1-deoxy-D-xylulose 5-phosphate</name>
        <dbReference type="ChEBI" id="CHEBI:57792"/>
    </ligand>
</feature>
<feature type="binding site" evidence="9">
    <location>
        <position position="213"/>
    </location>
    <ligand>
        <name>1-deoxy-D-xylulose 5-phosphate</name>
        <dbReference type="ChEBI" id="CHEBI:57792"/>
    </ligand>
</feature>
<organism evidence="13 14">
    <name type="scientific">Oceaniferula marina</name>
    <dbReference type="NCBI Taxonomy" id="2748318"/>
    <lineage>
        <taxon>Bacteria</taxon>
        <taxon>Pseudomonadati</taxon>
        <taxon>Verrucomicrobiota</taxon>
        <taxon>Verrucomicrobiia</taxon>
        <taxon>Verrucomicrobiales</taxon>
        <taxon>Verrucomicrobiaceae</taxon>
        <taxon>Oceaniferula</taxon>
    </lineage>
</organism>
<dbReference type="PANTHER" id="PTHR30525">
    <property type="entry name" value="1-DEOXY-D-XYLULOSE 5-PHOSPHATE REDUCTOISOMERASE"/>
    <property type="match status" value="1"/>
</dbReference>
<dbReference type="GO" id="GO:0051484">
    <property type="term" value="P:isopentenyl diphosphate biosynthetic process, methylerythritol 4-phosphate pathway involved in terpenoid biosynthetic process"/>
    <property type="evidence" value="ECO:0007669"/>
    <property type="project" value="TreeGrafter"/>
</dbReference>
<evidence type="ECO:0000256" key="5">
    <source>
        <dbReference type="ARBA" id="ARBA00023002"/>
    </source>
</evidence>
<evidence type="ECO:0000313" key="14">
    <source>
        <dbReference type="Proteomes" id="UP000557872"/>
    </source>
</evidence>
<dbReference type="GO" id="GO:0070402">
    <property type="term" value="F:NADPH binding"/>
    <property type="evidence" value="ECO:0007669"/>
    <property type="project" value="InterPro"/>
</dbReference>
<dbReference type="SUPFAM" id="SSF69055">
    <property type="entry name" value="1-deoxy-D-xylulose-5-phosphate reductoisomerase, C-terminal domain"/>
    <property type="match status" value="1"/>
</dbReference>
<feature type="binding site" evidence="9">
    <location>
        <position position="222"/>
    </location>
    <ligand>
        <name>Mn(2+)</name>
        <dbReference type="ChEBI" id="CHEBI:29035"/>
    </ligand>
</feature>
<feature type="domain" description="DXP reductoisomerase C-terminal" evidence="12">
    <location>
        <begin position="262"/>
        <end position="378"/>
    </location>
</feature>
<feature type="domain" description="1-deoxy-D-xylulose 5-phosphate reductoisomerase N-terminal" evidence="10">
    <location>
        <begin position="6"/>
        <end position="131"/>
    </location>
</feature>
<dbReference type="UniPathway" id="UPA00056">
    <property type="reaction ID" value="UER00092"/>
</dbReference>
<comment type="caution">
    <text evidence="9">Lacks conserved residue(s) required for the propagation of feature annotation.</text>
</comment>
<dbReference type="RefSeq" id="WP_178933920.1">
    <property type="nucleotide sequence ID" value="NZ_JACBAZ010000008.1"/>
</dbReference>
<comment type="catalytic activity">
    <reaction evidence="8">
        <text>2-C-methyl-D-erythritol 4-phosphate + NADP(+) = 1-deoxy-D-xylulose 5-phosphate + NADPH + H(+)</text>
        <dbReference type="Rhea" id="RHEA:13717"/>
        <dbReference type="ChEBI" id="CHEBI:15378"/>
        <dbReference type="ChEBI" id="CHEBI:57783"/>
        <dbReference type="ChEBI" id="CHEBI:57792"/>
        <dbReference type="ChEBI" id="CHEBI:58262"/>
        <dbReference type="ChEBI" id="CHEBI:58349"/>
        <dbReference type="EC" id="1.1.1.267"/>
    </reaction>
    <physiologicalReaction direction="right-to-left" evidence="8">
        <dbReference type="Rhea" id="RHEA:13719"/>
    </physiologicalReaction>
</comment>
<feature type="binding site" evidence="9">
    <location>
        <position position="125"/>
    </location>
    <ligand>
        <name>NADPH</name>
        <dbReference type="ChEBI" id="CHEBI:57783"/>
    </ligand>
</feature>
<dbReference type="GO" id="GO:0016853">
    <property type="term" value="F:isomerase activity"/>
    <property type="evidence" value="ECO:0007669"/>
    <property type="project" value="UniProtKB-KW"/>
</dbReference>
<evidence type="ECO:0000259" key="10">
    <source>
        <dbReference type="Pfam" id="PF02670"/>
    </source>
</evidence>
<keyword evidence="5 9" id="KW-0560">Oxidoreductase</keyword>
<evidence type="ECO:0000256" key="3">
    <source>
        <dbReference type="ARBA" id="ARBA00022723"/>
    </source>
</evidence>
<dbReference type="InterPro" id="IPR003821">
    <property type="entry name" value="DXP_reductoisomerase"/>
</dbReference>
<evidence type="ECO:0000259" key="12">
    <source>
        <dbReference type="Pfam" id="PF13288"/>
    </source>
</evidence>
<evidence type="ECO:0000256" key="1">
    <source>
        <dbReference type="ARBA" id="ARBA00005094"/>
    </source>
</evidence>
<keyword evidence="6 9" id="KW-0464">Manganese</keyword>
<dbReference type="Pfam" id="PF02670">
    <property type="entry name" value="DXP_reductoisom"/>
    <property type="match status" value="1"/>
</dbReference>
<comment type="pathway">
    <text evidence="1 9">Isoprenoid biosynthesis; isopentenyl diphosphate biosynthesis via DXP pathway; isopentenyl diphosphate from 1-deoxy-D-xylulose 5-phosphate: step 1/6.</text>
</comment>
<dbReference type="Gene3D" id="3.40.50.720">
    <property type="entry name" value="NAD(P)-binding Rossmann-like Domain"/>
    <property type="match status" value="1"/>
</dbReference>
<comment type="similarity">
    <text evidence="2 9">Belongs to the DXR family.</text>
</comment>
<feature type="binding site" evidence="9">
    <location>
        <position position="15"/>
    </location>
    <ligand>
        <name>NADPH</name>
        <dbReference type="ChEBI" id="CHEBI:57783"/>
    </ligand>
</feature>
<dbReference type="EC" id="1.1.1.267" evidence="9"/>
<gene>
    <name evidence="9" type="primary">dxr</name>
    <name evidence="13" type="ORF">HW115_15790</name>
</gene>
<dbReference type="InterPro" id="IPR036291">
    <property type="entry name" value="NAD(P)-bd_dom_sf"/>
</dbReference>
<dbReference type="Proteomes" id="UP000557872">
    <property type="component" value="Unassembled WGS sequence"/>
</dbReference>
<proteinExistence type="inferred from homology"/>
<feature type="binding site" evidence="9">
    <location>
        <position position="124"/>
    </location>
    <ligand>
        <name>1-deoxy-D-xylulose 5-phosphate</name>
        <dbReference type="ChEBI" id="CHEBI:57792"/>
    </ligand>
</feature>
<keyword evidence="7 9" id="KW-0414">Isoprene biosynthesis</keyword>
<keyword evidence="3 9" id="KW-0479">Metal-binding</keyword>
<dbReference type="InterPro" id="IPR026877">
    <property type="entry name" value="DXPR_C"/>
</dbReference>
<dbReference type="InterPro" id="IPR013512">
    <property type="entry name" value="DXP_reductoisomerase_N"/>
</dbReference>
<dbReference type="NCBIfam" id="TIGR00243">
    <property type="entry name" value="Dxr"/>
    <property type="match status" value="1"/>
</dbReference>
<dbReference type="FunFam" id="3.40.50.720:FF:000045">
    <property type="entry name" value="1-deoxy-D-xylulose 5-phosphate reductoisomerase"/>
    <property type="match status" value="1"/>
</dbReference>
<evidence type="ECO:0000256" key="2">
    <source>
        <dbReference type="ARBA" id="ARBA00006825"/>
    </source>
</evidence>
<comment type="function">
    <text evidence="9">Catalyzes the NADPH-dependent rearrangement and reduction of 1-deoxy-D-xylulose-5-phosphate (DXP) to 2-C-methyl-D-erythritol 4-phosphate (MEP).</text>
</comment>
<feature type="binding site" evidence="9">
    <location>
        <position position="14"/>
    </location>
    <ligand>
        <name>NADPH</name>
        <dbReference type="ChEBI" id="CHEBI:57783"/>
    </ligand>
</feature>
<evidence type="ECO:0000313" key="13">
    <source>
        <dbReference type="EMBL" id="NWK57084.1"/>
    </source>
</evidence>
<dbReference type="NCBIfam" id="NF009114">
    <property type="entry name" value="PRK12464.1"/>
    <property type="match status" value="1"/>
</dbReference>
<keyword evidence="4 9" id="KW-0521">NADP</keyword>
<feature type="binding site" evidence="9">
    <location>
        <position position="151"/>
    </location>
    <ligand>
        <name>1-deoxy-D-xylulose 5-phosphate</name>
        <dbReference type="ChEBI" id="CHEBI:57792"/>
    </ligand>
</feature>
<keyword evidence="14" id="KW-1185">Reference proteome</keyword>
<keyword evidence="9" id="KW-0460">Magnesium</keyword>
<feature type="binding site" evidence="9">
    <location>
        <position position="177"/>
    </location>
    <ligand>
        <name>1-deoxy-D-xylulose 5-phosphate</name>
        <dbReference type="ChEBI" id="CHEBI:57792"/>
    </ligand>
</feature>
<keyword evidence="13" id="KW-0413">Isomerase</keyword>
<evidence type="ECO:0000256" key="9">
    <source>
        <dbReference type="HAMAP-Rule" id="MF_00183"/>
    </source>
</evidence>
<dbReference type="Pfam" id="PF08436">
    <property type="entry name" value="DXP_redisom_C"/>
    <property type="match status" value="1"/>
</dbReference>
<feature type="binding site" evidence="9">
    <location>
        <position position="206"/>
    </location>
    <ligand>
        <name>NADPH</name>
        <dbReference type="ChEBI" id="CHEBI:57783"/>
    </ligand>
</feature>
<feature type="binding site" evidence="9">
    <location>
        <position position="219"/>
    </location>
    <ligand>
        <name>1-deoxy-D-xylulose 5-phosphate</name>
        <dbReference type="ChEBI" id="CHEBI:57792"/>
    </ligand>
</feature>
<dbReference type="PIRSF" id="PIRSF006205">
    <property type="entry name" value="Dxp_reductismrs"/>
    <property type="match status" value="1"/>
</dbReference>
<dbReference type="SUPFAM" id="SSF51735">
    <property type="entry name" value="NAD(P)-binding Rossmann-fold domains"/>
    <property type="match status" value="1"/>
</dbReference>
<feature type="binding site" evidence="9">
    <location>
        <position position="200"/>
    </location>
    <ligand>
        <name>1-deoxy-D-xylulose 5-phosphate</name>
        <dbReference type="ChEBI" id="CHEBI:57792"/>
    </ligand>
</feature>
<comment type="cofactor">
    <cofactor evidence="9">
        <name>Mg(2+)</name>
        <dbReference type="ChEBI" id="CHEBI:18420"/>
    </cofactor>
    <cofactor evidence="9">
        <name>Mn(2+)</name>
        <dbReference type="ChEBI" id="CHEBI:29035"/>
    </cofactor>
</comment>
<name>A0A851GS70_9BACT</name>
<sequence>MAKRKVVLLGSTGSIGTSTLKVAEDLPEQLEIVALAAHSSVDLLAQQAKQTGVKHVALYDSSKESDLRAALPEDVNIHLGSEGLLEVSTLADADMVLVAIVGTAGLEPALAAIDAGKDLAVASKEILVMAGELVMQAAADKGVNILPVDSEHNAIFQCLHGHGGGEREVSRLILTASGGPFRQTPAEALKSVTVEQALKHPTWEMGRKITIDSSTLFNKGLEMIEARWLFGIGMEKIDVIVHPQSIVHSMVEFVDGSVLAQMSHTDMCFPIQYAVTWPDRVRGGLKPLDFAALAKLEFEAPRYDDFPALNLARRAGTVGGSMPAVYNAANEVAVDAFCDGKIAYPEIWGVVEKTMDEHQTVASTDLAALIQADAEAREKARELCQS</sequence>
<evidence type="ECO:0000256" key="6">
    <source>
        <dbReference type="ARBA" id="ARBA00023211"/>
    </source>
</evidence>
<dbReference type="InterPro" id="IPR036169">
    <property type="entry name" value="DXPR_C_sf"/>
</dbReference>
<feature type="binding site" evidence="9">
    <location>
        <position position="218"/>
    </location>
    <ligand>
        <name>1-deoxy-D-xylulose 5-phosphate</name>
        <dbReference type="ChEBI" id="CHEBI:57792"/>
    </ligand>
</feature>
<evidence type="ECO:0000259" key="11">
    <source>
        <dbReference type="Pfam" id="PF08436"/>
    </source>
</evidence>
<evidence type="ECO:0000256" key="8">
    <source>
        <dbReference type="ARBA" id="ARBA00048543"/>
    </source>
</evidence>
<dbReference type="GO" id="GO:0030604">
    <property type="term" value="F:1-deoxy-D-xylulose-5-phosphate reductoisomerase activity"/>
    <property type="evidence" value="ECO:0007669"/>
    <property type="project" value="UniProtKB-UniRule"/>
</dbReference>
<feature type="binding site" evidence="9">
    <location>
        <position position="222"/>
    </location>
    <ligand>
        <name>1-deoxy-D-xylulose 5-phosphate</name>
        <dbReference type="ChEBI" id="CHEBI:57792"/>
    </ligand>
</feature>
<dbReference type="Gene3D" id="1.10.1740.10">
    <property type="match status" value="1"/>
</dbReference>
<feature type="binding site" evidence="9">
    <location>
        <position position="149"/>
    </location>
    <ligand>
        <name>Mn(2+)</name>
        <dbReference type="ChEBI" id="CHEBI:29035"/>
    </ligand>
</feature>
<dbReference type="PANTHER" id="PTHR30525:SF0">
    <property type="entry name" value="1-DEOXY-D-XYLULOSE 5-PHOSPHATE REDUCTOISOMERASE, CHLOROPLASTIC"/>
    <property type="match status" value="1"/>
</dbReference>
<dbReference type="SUPFAM" id="SSF55347">
    <property type="entry name" value="Glyceraldehyde-3-phosphate dehydrogenase-like, C-terminal domain"/>
    <property type="match status" value="1"/>
</dbReference>